<organism evidence="9 10">
    <name type="scientific">Streptomyces glomeratus</name>
    <dbReference type="NCBI Taxonomy" id="284452"/>
    <lineage>
        <taxon>Bacteria</taxon>
        <taxon>Bacillati</taxon>
        <taxon>Actinomycetota</taxon>
        <taxon>Actinomycetes</taxon>
        <taxon>Kitasatosporales</taxon>
        <taxon>Streptomycetaceae</taxon>
        <taxon>Streptomyces</taxon>
    </lineage>
</organism>
<keyword evidence="6" id="KW-0067">ATP-binding</keyword>
<evidence type="ECO:0000256" key="6">
    <source>
        <dbReference type="ARBA" id="ARBA00022840"/>
    </source>
</evidence>
<evidence type="ECO:0000313" key="10">
    <source>
        <dbReference type="Proteomes" id="UP001501532"/>
    </source>
</evidence>
<dbReference type="Proteomes" id="UP001501532">
    <property type="component" value="Unassembled WGS sequence"/>
</dbReference>
<gene>
    <name evidence="9" type="ORF">GCM10010448_30170</name>
</gene>
<accession>A0ABP6LI37</accession>
<keyword evidence="3" id="KW-0808">Transferase</keyword>
<dbReference type="RefSeq" id="WP_234517618.1">
    <property type="nucleotide sequence ID" value="NZ_BAAAUF010000020.1"/>
</dbReference>
<dbReference type="EC" id="2.7.11.1" evidence="1"/>
<dbReference type="EMBL" id="BAAAUF010000020">
    <property type="protein sequence ID" value="GAA3045275.1"/>
    <property type="molecule type" value="Genomic_DNA"/>
</dbReference>
<protein>
    <recommendedName>
        <fullName evidence="1">non-specific serine/threonine protein kinase</fullName>
        <ecNumber evidence="1">2.7.11.1</ecNumber>
    </recommendedName>
</protein>
<dbReference type="SMART" id="SM00220">
    <property type="entry name" value="S_TKc"/>
    <property type="match status" value="1"/>
</dbReference>
<evidence type="ECO:0000313" key="9">
    <source>
        <dbReference type="EMBL" id="GAA3045275.1"/>
    </source>
</evidence>
<dbReference type="CDD" id="cd14014">
    <property type="entry name" value="STKc_PknB_like"/>
    <property type="match status" value="1"/>
</dbReference>
<evidence type="ECO:0000259" key="8">
    <source>
        <dbReference type="PROSITE" id="PS50011"/>
    </source>
</evidence>
<keyword evidence="4" id="KW-0547">Nucleotide-binding</keyword>
<feature type="compositionally biased region" description="Low complexity" evidence="7">
    <location>
        <begin position="333"/>
        <end position="377"/>
    </location>
</feature>
<evidence type="ECO:0000256" key="7">
    <source>
        <dbReference type="SAM" id="MobiDB-lite"/>
    </source>
</evidence>
<dbReference type="InterPro" id="IPR000719">
    <property type="entry name" value="Prot_kinase_dom"/>
</dbReference>
<evidence type="ECO:0000256" key="5">
    <source>
        <dbReference type="ARBA" id="ARBA00022777"/>
    </source>
</evidence>
<dbReference type="PROSITE" id="PS50011">
    <property type="entry name" value="PROTEIN_KINASE_DOM"/>
    <property type="match status" value="1"/>
</dbReference>
<evidence type="ECO:0000256" key="3">
    <source>
        <dbReference type="ARBA" id="ARBA00022679"/>
    </source>
</evidence>
<dbReference type="PANTHER" id="PTHR43289">
    <property type="entry name" value="MITOGEN-ACTIVATED PROTEIN KINASE KINASE KINASE 20-RELATED"/>
    <property type="match status" value="1"/>
</dbReference>
<dbReference type="InterPro" id="IPR011009">
    <property type="entry name" value="Kinase-like_dom_sf"/>
</dbReference>
<keyword evidence="10" id="KW-1185">Reference proteome</keyword>
<sequence>MDQGQVSTRELIAGRYRTLEVVHQEEGRTVALAEDLEFGRPVTLVGSRLALLRPEAGARRTVTRILRESEAMQLLCPAGVATVLDAVEDNGVLWTVTERIEGTPLGELLARGPLNYVRAARIGLGILDVLEAAHRRGVTHGDLSPGQVFVREDGSVVVTGFGLIGASVTQRISAPSYAAPEQARGSTAGPEADQWALGALLYAMTEGRPPFKDRGPAEATLRAVDRLPLRSPVNAGPLAPAVTGLLRRDALERVPEPVVRASLMRILNDDVETPAPQTLTPRFGSAWLVAHRAGRVWSSPAVRRSVLAGAVLVVAASSVAVLVTAGRPGGTPSAGAQPSRSGAPSASAAPTGDSADRGTSPPATGGTATPSPSGASGDANGGFNRLVAPEGFSVDLPRGWKRLRTYQAAQDTYRVTFGASGDPRTLTVTEGVRLGQDPVAVWRDLEPSLRSAYGDYARVGTIRAVTYQGYQGADMVWLSTVDGVRVRTFGRGFLTGGGRGFSLRWTTPAADADSAADRQALDVILRSFRPTER</sequence>
<keyword evidence="5" id="KW-0418">Kinase</keyword>
<dbReference type="PANTHER" id="PTHR43289:SF6">
    <property type="entry name" value="SERINE_THREONINE-PROTEIN KINASE NEKL-3"/>
    <property type="match status" value="1"/>
</dbReference>
<dbReference type="SUPFAM" id="SSF56112">
    <property type="entry name" value="Protein kinase-like (PK-like)"/>
    <property type="match status" value="1"/>
</dbReference>
<name>A0ABP6LI37_9ACTN</name>
<comment type="caution">
    <text evidence="9">The sequence shown here is derived from an EMBL/GenBank/DDBJ whole genome shotgun (WGS) entry which is preliminary data.</text>
</comment>
<feature type="region of interest" description="Disordered" evidence="7">
    <location>
        <begin position="329"/>
        <end position="382"/>
    </location>
</feature>
<evidence type="ECO:0000256" key="1">
    <source>
        <dbReference type="ARBA" id="ARBA00012513"/>
    </source>
</evidence>
<keyword evidence="2" id="KW-0723">Serine/threonine-protein kinase</keyword>
<evidence type="ECO:0000256" key="2">
    <source>
        <dbReference type="ARBA" id="ARBA00022527"/>
    </source>
</evidence>
<evidence type="ECO:0000256" key="4">
    <source>
        <dbReference type="ARBA" id="ARBA00022741"/>
    </source>
</evidence>
<feature type="domain" description="Protein kinase" evidence="8">
    <location>
        <begin position="16"/>
        <end position="283"/>
    </location>
</feature>
<reference evidence="10" key="1">
    <citation type="journal article" date="2019" name="Int. J. Syst. Evol. Microbiol.">
        <title>The Global Catalogue of Microorganisms (GCM) 10K type strain sequencing project: providing services to taxonomists for standard genome sequencing and annotation.</title>
        <authorList>
            <consortium name="The Broad Institute Genomics Platform"/>
            <consortium name="The Broad Institute Genome Sequencing Center for Infectious Disease"/>
            <person name="Wu L."/>
            <person name="Ma J."/>
        </authorList>
    </citation>
    <scope>NUCLEOTIDE SEQUENCE [LARGE SCALE GENOMIC DNA]</scope>
    <source>
        <strain evidence="10">JCM 9091</strain>
    </source>
</reference>
<dbReference type="Gene3D" id="1.10.510.10">
    <property type="entry name" value="Transferase(Phosphotransferase) domain 1"/>
    <property type="match status" value="1"/>
</dbReference>
<proteinExistence type="predicted"/>
<dbReference type="Pfam" id="PF00069">
    <property type="entry name" value="Pkinase"/>
    <property type="match status" value="1"/>
</dbReference>